<name>A0ABN1IIM8_9FLAO</name>
<evidence type="ECO:0000313" key="1">
    <source>
        <dbReference type="EMBL" id="GAA0714590.1"/>
    </source>
</evidence>
<evidence type="ECO:0008006" key="3">
    <source>
        <dbReference type="Google" id="ProtNLM"/>
    </source>
</evidence>
<dbReference type="NCBIfam" id="TIGR04149">
    <property type="entry name" value="GG_sam_targ_CFB"/>
    <property type="match status" value="1"/>
</dbReference>
<dbReference type="Proteomes" id="UP001501758">
    <property type="component" value="Unassembled WGS sequence"/>
</dbReference>
<keyword evidence="2" id="KW-1185">Reference proteome</keyword>
<protein>
    <recommendedName>
        <fullName evidence="3">Class IIb bacteriocin, lactobin A/cerein 7B family</fullName>
    </recommendedName>
</protein>
<sequence length="55" mass="5939">MNLEKFKQKELNSREMNSVKGGTLFCYLGVVIEVVVDQVIDGFTDGAAAGTQGDD</sequence>
<accession>A0ABN1IIM8</accession>
<gene>
    <name evidence="1" type="ORF">GCM10009430_08000</name>
</gene>
<organism evidence="1 2">
    <name type="scientific">Aquimarina litoralis</name>
    <dbReference type="NCBI Taxonomy" id="584605"/>
    <lineage>
        <taxon>Bacteria</taxon>
        <taxon>Pseudomonadati</taxon>
        <taxon>Bacteroidota</taxon>
        <taxon>Flavobacteriia</taxon>
        <taxon>Flavobacteriales</taxon>
        <taxon>Flavobacteriaceae</taxon>
        <taxon>Aquimarina</taxon>
    </lineage>
</organism>
<comment type="caution">
    <text evidence="1">The sequence shown here is derived from an EMBL/GenBank/DDBJ whole genome shotgun (WGS) entry which is preliminary data.</text>
</comment>
<evidence type="ECO:0000313" key="2">
    <source>
        <dbReference type="Proteomes" id="UP001501758"/>
    </source>
</evidence>
<reference evidence="1 2" key="1">
    <citation type="journal article" date="2019" name="Int. J. Syst. Evol. Microbiol.">
        <title>The Global Catalogue of Microorganisms (GCM) 10K type strain sequencing project: providing services to taxonomists for standard genome sequencing and annotation.</title>
        <authorList>
            <consortium name="The Broad Institute Genomics Platform"/>
            <consortium name="The Broad Institute Genome Sequencing Center for Infectious Disease"/>
            <person name="Wu L."/>
            <person name="Ma J."/>
        </authorList>
    </citation>
    <scope>NUCLEOTIDE SEQUENCE [LARGE SCALE GENOMIC DNA]</scope>
    <source>
        <strain evidence="1 2">JCM 15974</strain>
    </source>
</reference>
<dbReference type="EMBL" id="BAAAGE010000001">
    <property type="protein sequence ID" value="GAA0714590.1"/>
    <property type="molecule type" value="Genomic_DNA"/>
</dbReference>
<dbReference type="InterPro" id="IPR026408">
    <property type="entry name" value="GG_sam_targ_CFB"/>
</dbReference>
<dbReference type="RefSeq" id="WP_343910728.1">
    <property type="nucleotide sequence ID" value="NZ_BAAAGE010000001.1"/>
</dbReference>
<proteinExistence type="predicted"/>